<evidence type="ECO:0000256" key="3">
    <source>
        <dbReference type="ARBA" id="ARBA00011881"/>
    </source>
</evidence>
<protein>
    <recommendedName>
        <fullName evidence="4">alanine--glyoxylate transaminase</fullName>
        <ecNumber evidence="4">2.6.1.44</ecNumber>
    </recommendedName>
</protein>
<dbReference type="PANTHER" id="PTHR45688">
    <property type="match status" value="1"/>
</dbReference>
<dbReference type="PIRSF" id="PIRSF000521">
    <property type="entry name" value="Transaminase_4ab_Lys_Orn"/>
    <property type="match status" value="1"/>
</dbReference>
<dbReference type="EMBL" id="JACIBS010000001">
    <property type="protein sequence ID" value="MBB3664509.1"/>
    <property type="molecule type" value="Genomic_DNA"/>
</dbReference>
<comment type="cofactor">
    <cofactor evidence="1">
        <name>pyridoxal 5'-phosphate</name>
        <dbReference type="ChEBI" id="CHEBI:597326"/>
    </cofactor>
</comment>
<name>A0A839XR97_9PSEU</name>
<evidence type="ECO:0000256" key="1">
    <source>
        <dbReference type="ARBA" id="ARBA00001933"/>
    </source>
</evidence>
<dbReference type="InterPro" id="IPR015421">
    <property type="entry name" value="PyrdxlP-dep_Trfase_major"/>
</dbReference>
<sequence>MSAPETSPSLHDRHQAVMPAWMRCYYGNPLELVSGSGRRVTGGDGERYLDFFGGLLATMVGHDIPEITEALQRQAGRIFHSSTLYLIRSQVELAEKIAARAPVDDPKVFFVNSGSEAVEAAFLLTTTAQRSNQVIALRGSYHGRSFGTVAATGIRGWSATGLSPLQVTYAHSGYKYRSPFGHLPDAEFTAACRDELETMIETSTSGEIACYIAEPVQGAGGFANPPDDFFREMKTVLDRYDVPFISDEVQSGWGRTGRSYFGIEHYGVRPQALTFAKGLANGLAIGGVVAEAGLMDCVSANSISTAGGNPIATSTANAVIDYIESHELQANADAVGRQLRRGLEAIAAGCPLIGEVRGAGLMLGVELVEPGTRTAAPAAADTVLAEARAAGLLIGKGGLSGNVLRITPPMTVTADEAREALVILGEVLSTVSNRCSPDRPAADAE</sequence>
<dbReference type="InterPro" id="IPR015424">
    <property type="entry name" value="PyrdxlP-dep_Trfase"/>
</dbReference>
<dbReference type="InterPro" id="IPR005814">
    <property type="entry name" value="Aminotrans_3"/>
</dbReference>
<dbReference type="Gene3D" id="3.90.1150.10">
    <property type="entry name" value="Aspartate Aminotransferase, domain 1"/>
    <property type="match status" value="1"/>
</dbReference>
<proteinExistence type="inferred from homology"/>
<keyword evidence="7 8" id="KW-0663">Pyridoxal phosphate</keyword>
<reference evidence="9 10" key="1">
    <citation type="submission" date="2020-08" db="EMBL/GenBank/DDBJ databases">
        <title>Sequencing the genomes of 1000 actinobacteria strains.</title>
        <authorList>
            <person name="Klenk H.-P."/>
        </authorList>
    </citation>
    <scope>NUCLEOTIDE SEQUENCE [LARGE SCALE GENOMIC DNA]</scope>
    <source>
        <strain evidence="9 10">DSM 45267</strain>
    </source>
</reference>
<dbReference type="InterPro" id="IPR015422">
    <property type="entry name" value="PyrdxlP-dep_Trfase_small"/>
</dbReference>
<dbReference type="AlphaFoldDB" id="A0A839XR97"/>
<keyword evidence="6 9" id="KW-0808">Transferase</keyword>
<dbReference type="Pfam" id="PF00202">
    <property type="entry name" value="Aminotran_3"/>
    <property type="match status" value="1"/>
</dbReference>
<comment type="subunit">
    <text evidence="3">Homotetramer.</text>
</comment>
<keyword evidence="10" id="KW-1185">Reference proteome</keyword>
<dbReference type="GO" id="GO:0008453">
    <property type="term" value="F:alanine-glyoxylate transaminase activity"/>
    <property type="evidence" value="ECO:0007669"/>
    <property type="project" value="UniProtKB-EC"/>
</dbReference>
<evidence type="ECO:0000256" key="8">
    <source>
        <dbReference type="RuleBase" id="RU003560"/>
    </source>
</evidence>
<dbReference type="Gene3D" id="3.40.640.10">
    <property type="entry name" value="Type I PLP-dependent aspartate aminotransferase-like (Major domain)"/>
    <property type="match status" value="1"/>
</dbReference>
<comment type="caution">
    <text evidence="9">The sequence shown here is derived from an EMBL/GenBank/DDBJ whole genome shotgun (WGS) entry which is preliminary data.</text>
</comment>
<dbReference type="GO" id="GO:0030170">
    <property type="term" value="F:pyridoxal phosphate binding"/>
    <property type="evidence" value="ECO:0007669"/>
    <property type="project" value="InterPro"/>
</dbReference>
<dbReference type="CDD" id="cd00610">
    <property type="entry name" value="OAT_like"/>
    <property type="match status" value="1"/>
</dbReference>
<dbReference type="PANTHER" id="PTHR45688:SF3">
    <property type="entry name" value="ALANINE--GLYOXYLATE AMINOTRANSFERASE 2, MITOCHONDRIAL"/>
    <property type="match status" value="1"/>
</dbReference>
<dbReference type="RefSeq" id="WP_183784250.1">
    <property type="nucleotide sequence ID" value="NZ_JACIBS010000001.1"/>
</dbReference>
<organism evidence="9 10">
    <name type="scientific">Prauserella sediminis</name>
    <dbReference type="NCBI Taxonomy" id="577680"/>
    <lineage>
        <taxon>Bacteria</taxon>
        <taxon>Bacillati</taxon>
        <taxon>Actinomycetota</taxon>
        <taxon>Actinomycetes</taxon>
        <taxon>Pseudonocardiales</taxon>
        <taxon>Pseudonocardiaceae</taxon>
        <taxon>Prauserella</taxon>
        <taxon>Prauserella salsuginis group</taxon>
    </lineage>
</organism>
<evidence type="ECO:0000256" key="5">
    <source>
        <dbReference type="ARBA" id="ARBA00022576"/>
    </source>
</evidence>
<evidence type="ECO:0000256" key="7">
    <source>
        <dbReference type="ARBA" id="ARBA00022898"/>
    </source>
</evidence>
<gene>
    <name evidence="9" type="ORF">FB384_003413</name>
</gene>
<keyword evidence="5 9" id="KW-0032">Aminotransferase</keyword>
<comment type="similarity">
    <text evidence="2 8">Belongs to the class-III pyridoxal-phosphate-dependent aminotransferase family.</text>
</comment>
<evidence type="ECO:0000313" key="9">
    <source>
        <dbReference type="EMBL" id="MBB3664509.1"/>
    </source>
</evidence>
<evidence type="ECO:0000313" key="10">
    <source>
        <dbReference type="Proteomes" id="UP000564573"/>
    </source>
</evidence>
<dbReference type="EC" id="2.6.1.44" evidence="4"/>
<evidence type="ECO:0000256" key="2">
    <source>
        <dbReference type="ARBA" id="ARBA00008954"/>
    </source>
</evidence>
<evidence type="ECO:0000256" key="6">
    <source>
        <dbReference type="ARBA" id="ARBA00022679"/>
    </source>
</evidence>
<accession>A0A839XR97</accession>
<dbReference type="Proteomes" id="UP000564573">
    <property type="component" value="Unassembled WGS sequence"/>
</dbReference>
<dbReference type="SUPFAM" id="SSF53383">
    <property type="entry name" value="PLP-dependent transferases"/>
    <property type="match status" value="1"/>
</dbReference>
<dbReference type="FunFam" id="3.40.640.10:FF:000004">
    <property type="entry name" value="Acetylornithine aminotransferase"/>
    <property type="match status" value="1"/>
</dbReference>
<evidence type="ECO:0000256" key="4">
    <source>
        <dbReference type="ARBA" id="ARBA00013049"/>
    </source>
</evidence>